<feature type="region of interest" description="Disordered" evidence="1">
    <location>
        <begin position="1"/>
        <end position="24"/>
    </location>
</feature>
<protein>
    <submittedName>
        <fullName evidence="2">Uncharacterized protein</fullName>
    </submittedName>
</protein>
<gene>
    <name evidence="2" type="ORF">DCW48_10735</name>
</gene>
<evidence type="ECO:0000313" key="2">
    <source>
        <dbReference type="EMBL" id="HBA09956.1"/>
    </source>
</evidence>
<sequence length="291" mass="31436">MATRPTPPVELTDNAPSTLSLITDKDGNRLISDESITASIKGDSKSKQQAKSEQTKILNGWAKDILANGGYIDPFTGKQRSFTPNDFGYSSAFNSIIGRVLYGGANTPKRLSSYLNKIGRPIQPVGGNIPITPLATKSIVELDTKPISALNTAPISALNTAPIKKIEAPTPSFLTLNDLQKQNYVTNTDFTNALNSQNNVILGNQTVPSSQNTQLLNNLTNTNQQLGASISSGMQSQNKNLATNTNAGLMNSFKNFQIPTAQQNGVNLGNYNDNRNTAADTWWSNYIATRR</sequence>
<accession>A0A351RD35</accession>
<reference evidence="2 3" key="1">
    <citation type="journal article" date="2018" name="Nat. Biotechnol.">
        <title>A standardized bacterial taxonomy based on genome phylogeny substantially revises the tree of life.</title>
        <authorList>
            <person name="Parks D.H."/>
            <person name="Chuvochina M."/>
            <person name="Waite D.W."/>
            <person name="Rinke C."/>
            <person name="Skarshewski A."/>
            <person name="Chaumeil P.A."/>
            <person name="Hugenholtz P."/>
        </authorList>
    </citation>
    <scope>NUCLEOTIDE SEQUENCE [LARGE SCALE GENOMIC DNA]</scope>
    <source>
        <strain evidence="2">UBA9958</strain>
    </source>
</reference>
<dbReference type="Proteomes" id="UP000264313">
    <property type="component" value="Unassembled WGS sequence"/>
</dbReference>
<dbReference type="EMBL" id="DNAA01000249">
    <property type="protein sequence ID" value="HBA09956.1"/>
    <property type="molecule type" value="Genomic_DNA"/>
</dbReference>
<organism evidence="2 3">
    <name type="scientific">Methylotenera mobilis</name>
    <dbReference type="NCBI Taxonomy" id="359408"/>
    <lineage>
        <taxon>Bacteria</taxon>
        <taxon>Pseudomonadati</taxon>
        <taxon>Pseudomonadota</taxon>
        <taxon>Betaproteobacteria</taxon>
        <taxon>Nitrosomonadales</taxon>
        <taxon>Methylophilaceae</taxon>
        <taxon>Methylotenera</taxon>
    </lineage>
</organism>
<name>A0A351RD35_9PROT</name>
<comment type="caution">
    <text evidence="2">The sequence shown here is derived from an EMBL/GenBank/DDBJ whole genome shotgun (WGS) entry which is preliminary data.</text>
</comment>
<evidence type="ECO:0000313" key="3">
    <source>
        <dbReference type="Proteomes" id="UP000264313"/>
    </source>
</evidence>
<evidence type="ECO:0000256" key="1">
    <source>
        <dbReference type="SAM" id="MobiDB-lite"/>
    </source>
</evidence>
<proteinExistence type="predicted"/>
<dbReference type="AlphaFoldDB" id="A0A351RD35"/>